<keyword evidence="2" id="KW-0812">Transmembrane</keyword>
<feature type="transmembrane region" description="Helical" evidence="2">
    <location>
        <begin position="114"/>
        <end position="135"/>
    </location>
</feature>
<dbReference type="AlphaFoldDB" id="A0A9P5UDB5"/>
<sequence length="435" mass="46862">MSTGNFADPSAVQEAIDLLLSVSKPDYTMLAFVILFYGGYTILFSLYVYLQIQQRGQKRYYQISVLLLYMLATTAIVLAILSYTQETILFFSVLFGGDPLSDPAHSHFVSYENIGIAEAAVYVTANIVADVLLLYRCYIVWGARKYVVIGPFIISFVNTALALAAAALQQKNISTLLNGLTGGDGQNASLKAAQAISTSFLAVNLFTNILLTGLIAGRIWWISKATHQSLGEDGMKDRSLNGIVSMILESGVLYPIILAICLGLNASDAVSGVEPILTVIVGVAPTLIMVRTDLDISIRNNEKDSDSSLDGDDVEANRSALGSSYELRPTEKAKDLESQAYDPWANFNEGSRNPLRPGKGKEPQSDGTGVSGLRPLVNAHAGWDAHDAHDAPPPAFLESQQGSSTMLISAGPPLRRNEKSSQQGGMIVLRPPVIE</sequence>
<proteinExistence type="predicted"/>
<reference evidence="3" key="1">
    <citation type="submission" date="2020-11" db="EMBL/GenBank/DDBJ databases">
        <authorList>
            <consortium name="DOE Joint Genome Institute"/>
            <person name="Ahrendt S."/>
            <person name="Riley R."/>
            <person name="Andreopoulos W."/>
            <person name="Labutti K."/>
            <person name="Pangilinan J."/>
            <person name="Ruiz-Duenas F.J."/>
            <person name="Barrasa J.M."/>
            <person name="Sanchez-Garcia M."/>
            <person name="Camarero S."/>
            <person name="Miyauchi S."/>
            <person name="Serrano A."/>
            <person name="Linde D."/>
            <person name="Babiker R."/>
            <person name="Drula E."/>
            <person name="Ayuso-Fernandez I."/>
            <person name="Pacheco R."/>
            <person name="Padilla G."/>
            <person name="Ferreira P."/>
            <person name="Barriuso J."/>
            <person name="Kellner H."/>
            <person name="Castanera R."/>
            <person name="Alfaro M."/>
            <person name="Ramirez L."/>
            <person name="Pisabarro A.G."/>
            <person name="Kuo A."/>
            <person name="Tritt A."/>
            <person name="Lipzen A."/>
            <person name="He G."/>
            <person name="Yan M."/>
            <person name="Ng V."/>
            <person name="Cullen D."/>
            <person name="Martin F."/>
            <person name="Rosso M.-N."/>
            <person name="Henrissat B."/>
            <person name="Hibbett D."/>
            <person name="Martinez A.T."/>
            <person name="Grigoriev I.V."/>
        </authorList>
    </citation>
    <scope>NUCLEOTIDE SEQUENCE</scope>
    <source>
        <strain evidence="3">AH 40177</strain>
    </source>
</reference>
<feature type="compositionally biased region" description="Basic and acidic residues" evidence="1">
    <location>
        <begin position="328"/>
        <end position="337"/>
    </location>
</feature>
<feature type="transmembrane region" description="Helical" evidence="2">
    <location>
        <begin position="242"/>
        <end position="266"/>
    </location>
</feature>
<keyword evidence="4" id="KW-1185">Reference proteome</keyword>
<evidence type="ECO:0000256" key="2">
    <source>
        <dbReference type="SAM" id="Phobius"/>
    </source>
</evidence>
<feature type="region of interest" description="Disordered" evidence="1">
    <location>
        <begin position="301"/>
        <end position="375"/>
    </location>
</feature>
<dbReference type="Proteomes" id="UP000772434">
    <property type="component" value="Unassembled WGS sequence"/>
</dbReference>
<gene>
    <name evidence="3" type="ORF">BDP27DRAFT_1416738</name>
</gene>
<feature type="transmembrane region" description="Helical" evidence="2">
    <location>
        <begin position="200"/>
        <end position="221"/>
    </location>
</feature>
<keyword evidence="2" id="KW-1133">Transmembrane helix</keyword>
<keyword evidence="2" id="KW-0472">Membrane</keyword>
<comment type="caution">
    <text evidence="3">The sequence shown here is derived from an EMBL/GenBank/DDBJ whole genome shotgun (WGS) entry which is preliminary data.</text>
</comment>
<feature type="transmembrane region" description="Helical" evidence="2">
    <location>
        <begin position="147"/>
        <end position="168"/>
    </location>
</feature>
<feature type="region of interest" description="Disordered" evidence="1">
    <location>
        <begin position="406"/>
        <end position="435"/>
    </location>
</feature>
<accession>A0A9P5UDB5</accession>
<feature type="transmembrane region" description="Helical" evidence="2">
    <location>
        <begin position="272"/>
        <end position="290"/>
    </location>
</feature>
<evidence type="ECO:0000313" key="4">
    <source>
        <dbReference type="Proteomes" id="UP000772434"/>
    </source>
</evidence>
<name>A0A9P5UDB5_9AGAR</name>
<organism evidence="3 4">
    <name type="scientific">Rhodocollybia butyracea</name>
    <dbReference type="NCBI Taxonomy" id="206335"/>
    <lineage>
        <taxon>Eukaryota</taxon>
        <taxon>Fungi</taxon>
        <taxon>Dikarya</taxon>
        <taxon>Basidiomycota</taxon>
        <taxon>Agaricomycotina</taxon>
        <taxon>Agaricomycetes</taxon>
        <taxon>Agaricomycetidae</taxon>
        <taxon>Agaricales</taxon>
        <taxon>Marasmiineae</taxon>
        <taxon>Omphalotaceae</taxon>
        <taxon>Rhodocollybia</taxon>
    </lineage>
</organism>
<feature type="transmembrane region" description="Helical" evidence="2">
    <location>
        <begin position="27"/>
        <end position="49"/>
    </location>
</feature>
<dbReference type="OrthoDB" id="3226582at2759"/>
<protein>
    <submittedName>
        <fullName evidence="3">Uncharacterized protein</fullName>
    </submittedName>
</protein>
<dbReference type="EMBL" id="JADNRY010000015">
    <property type="protein sequence ID" value="KAF9074058.1"/>
    <property type="molecule type" value="Genomic_DNA"/>
</dbReference>
<evidence type="ECO:0000313" key="3">
    <source>
        <dbReference type="EMBL" id="KAF9074058.1"/>
    </source>
</evidence>
<evidence type="ECO:0000256" key="1">
    <source>
        <dbReference type="SAM" id="MobiDB-lite"/>
    </source>
</evidence>
<feature type="transmembrane region" description="Helical" evidence="2">
    <location>
        <begin position="61"/>
        <end position="83"/>
    </location>
</feature>